<accession>A0A8J6BJ61</accession>
<keyword evidence="2" id="KW-1185">Reference proteome</keyword>
<reference evidence="1" key="1">
    <citation type="thesis" date="2020" institute="ProQuest LLC" country="789 East Eisenhower Parkway, Ann Arbor, MI, USA">
        <title>Comparative Genomics and Chromosome Evolution.</title>
        <authorList>
            <person name="Mudd A.B."/>
        </authorList>
    </citation>
    <scope>NUCLEOTIDE SEQUENCE</scope>
    <source>
        <strain evidence="1">HN-11 Male</strain>
        <tissue evidence="1">Kidney and liver</tissue>
    </source>
</reference>
<sequence length="114" mass="13257">RDLIVSRACVTALRRYEDECSRRLTLEEEVMALAQQMEAQTCQQRQESQELRAQVGQSEARALRLEEQLRRGGPAMMETRQKLQQASEAEVRRLQDQSETAYSQSVSVWAHYRV</sequence>
<proteinExistence type="predicted"/>
<dbReference type="OrthoDB" id="10650683at2759"/>
<organism evidence="1 2">
    <name type="scientific">Eleutherodactylus coqui</name>
    <name type="common">Puerto Rican coqui</name>
    <dbReference type="NCBI Taxonomy" id="57060"/>
    <lineage>
        <taxon>Eukaryota</taxon>
        <taxon>Metazoa</taxon>
        <taxon>Chordata</taxon>
        <taxon>Craniata</taxon>
        <taxon>Vertebrata</taxon>
        <taxon>Euteleostomi</taxon>
        <taxon>Amphibia</taxon>
        <taxon>Batrachia</taxon>
        <taxon>Anura</taxon>
        <taxon>Neobatrachia</taxon>
        <taxon>Hyloidea</taxon>
        <taxon>Eleutherodactylidae</taxon>
        <taxon>Eleutherodactylinae</taxon>
        <taxon>Eleutherodactylus</taxon>
        <taxon>Eleutherodactylus</taxon>
    </lineage>
</organism>
<gene>
    <name evidence="1" type="ORF">GDO78_018473</name>
</gene>
<dbReference type="AlphaFoldDB" id="A0A8J6BJ61"/>
<dbReference type="EMBL" id="WNTK01031412">
    <property type="protein sequence ID" value="KAG9460993.1"/>
    <property type="molecule type" value="Genomic_DNA"/>
</dbReference>
<comment type="caution">
    <text evidence="1">The sequence shown here is derived from an EMBL/GenBank/DDBJ whole genome shotgun (WGS) entry which is preliminary data.</text>
</comment>
<evidence type="ECO:0000313" key="1">
    <source>
        <dbReference type="EMBL" id="KAG9460993.1"/>
    </source>
</evidence>
<name>A0A8J6BJ61_ELECQ</name>
<dbReference type="Proteomes" id="UP000770717">
    <property type="component" value="Unassembled WGS sequence"/>
</dbReference>
<feature type="non-terminal residue" evidence="1">
    <location>
        <position position="114"/>
    </location>
</feature>
<protein>
    <submittedName>
        <fullName evidence="1">Uncharacterized protein</fullName>
    </submittedName>
</protein>
<evidence type="ECO:0000313" key="2">
    <source>
        <dbReference type="Proteomes" id="UP000770717"/>
    </source>
</evidence>